<dbReference type="WBParaSite" id="GPUH_0000402901-mRNA-1">
    <property type="protein sequence ID" value="GPUH_0000402901-mRNA-1"/>
    <property type="gene ID" value="GPUH_0000402901"/>
</dbReference>
<organism evidence="3">
    <name type="scientific">Gongylonema pulchrum</name>
    <dbReference type="NCBI Taxonomy" id="637853"/>
    <lineage>
        <taxon>Eukaryota</taxon>
        <taxon>Metazoa</taxon>
        <taxon>Ecdysozoa</taxon>
        <taxon>Nematoda</taxon>
        <taxon>Chromadorea</taxon>
        <taxon>Rhabditida</taxon>
        <taxon>Spirurina</taxon>
        <taxon>Spiruromorpha</taxon>
        <taxon>Spiruroidea</taxon>
        <taxon>Gongylonematidae</taxon>
        <taxon>Gongylonema</taxon>
    </lineage>
</organism>
<accession>A0A183D5N1</accession>
<evidence type="ECO:0000313" key="1">
    <source>
        <dbReference type="EMBL" id="VDK41967.1"/>
    </source>
</evidence>
<dbReference type="EMBL" id="UYRT01007272">
    <property type="protein sequence ID" value="VDK41967.1"/>
    <property type="molecule type" value="Genomic_DNA"/>
</dbReference>
<evidence type="ECO:0000313" key="2">
    <source>
        <dbReference type="Proteomes" id="UP000271098"/>
    </source>
</evidence>
<reference evidence="1 2" key="2">
    <citation type="submission" date="2018-11" db="EMBL/GenBank/DDBJ databases">
        <authorList>
            <consortium name="Pathogen Informatics"/>
        </authorList>
    </citation>
    <scope>NUCLEOTIDE SEQUENCE [LARGE SCALE GENOMIC DNA]</scope>
</reference>
<protein>
    <submittedName>
        <fullName evidence="1 3">Uncharacterized protein</fullName>
    </submittedName>
</protein>
<proteinExistence type="predicted"/>
<evidence type="ECO:0000313" key="3">
    <source>
        <dbReference type="WBParaSite" id="GPUH_0000402901-mRNA-1"/>
    </source>
</evidence>
<reference evidence="3" key="1">
    <citation type="submission" date="2016-06" db="UniProtKB">
        <authorList>
            <consortium name="WormBaseParasite"/>
        </authorList>
    </citation>
    <scope>IDENTIFICATION</scope>
</reference>
<dbReference type="AlphaFoldDB" id="A0A183D5N1"/>
<sequence length="49" mass="5216">METGVSEPAVAVLHQDDKPSCAAAAAVPDPVSFAVSFYFSHHIITNHHL</sequence>
<keyword evidence="2" id="KW-1185">Reference proteome</keyword>
<dbReference type="Proteomes" id="UP000271098">
    <property type="component" value="Unassembled WGS sequence"/>
</dbReference>
<name>A0A183D5N1_9BILA</name>
<gene>
    <name evidence="1" type="ORF">GPUH_LOCUS4025</name>
</gene>